<name>T1IE54_RHOPR</name>
<dbReference type="VEuPathDB" id="VectorBase:RPRC014574"/>
<dbReference type="Proteomes" id="UP000015103">
    <property type="component" value="Unassembled WGS sequence"/>
</dbReference>
<organism evidence="1 2">
    <name type="scientific">Rhodnius prolixus</name>
    <name type="common">Triatomid bug</name>
    <dbReference type="NCBI Taxonomy" id="13249"/>
    <lineage>
        <taxon>Eukaryota</taxon>
        <taxon>Metazoa</taxon>
        <taxon>Ecdysozoa</taxon>
        <taxon>Arthropoda</taxon>
        <taxon>Hexapoda</taxon>
        <taxon>Insecta</taxon>
        <taxon>Pterygota</taxon>
        <taxon>Neoptera</taxon>
        <taxon>Paraneoptera</taxon>
        <taxon>Hemiptera</taxon>
        <taxon>Heteroptera</taxon>
        <taxon>Panheteroptera</taxon>
        <taxon>Cimicomorpha</taxon>
        <taxon>Reduviidae</taxon>
        <taxon>Triatominae</taxon>
        <taxon>Rhodnius</taxon>
    </lineage>
</organism>
<sequence>MSFPQQVSDIHTLMIRAEVLLMLFISFSFCSFLGTGLPESKQDRSFSTSKVGTPYRMYEI</sequence>
<reference evidence="1" key="1">
    <citation type="submission" date="2015-05" db="UniProtKB">
        <authorList>
            <consortium name="EnsemblMetazoa"/>
        </authorList>
    </citation>
    <scope>IDENTIFICATION</scope>
</reference>
<protein>
    <submittedName>
        <fullName evidence="1">Uncharacterized protein</fullName>
    </submittedName>
</protein>
<accession>T1IE54</accession>
<dbReference type="EnsemblMetazoa" id="RPRC014574-RA">
    <property type="protein sequence ID" value="RPRC014574-PA"/>
    <property type="gene ID" value="RPRC014574"/>
</dbReference>
<dbReference type="EMBL" id="ACPB03022150">
    <property type="status" value="NOT_ANNOTATED_CDS"/>
    <property type="molecule type" value="Genomic_DNA"/>
</dbReference>
<dbReference type="AlphaFoldDB" id="T1IE54"/>
<keyword evidence="2" id="KW-1185">Reference proteome</keyword>
<dbReference type="HOGENOM" id="CLU_2944562_0_0_1"/>
<evidence type="ECO:0000313" key="1">
    <source>
        <dbReference type="EnsemblMetazoa" id="RPRC014574-PA"/>
    </source>
</evidence>
<proteinExistence type="predicted"/>
<evidence type="ECO:0000313" key="2">
    <source>
        <dbReference type="Proteomes" id="UP000015103"/>
    </source>
</evidence>
<dbReference type="InParanoid" id="T1IE54"/>